<evidence type="ECO:0000256" key="2">
    <source>
        <dbReference type="SAM" id="MobiDB-lite"/>
    </source>
</evidence>
<dbReference type="Proteomes" id="UP000603708">
    <property type="component" value="Unassembled WGS sequence"/>
</dbReference>
<dbReference type="SUPFAM" id="SSF52768">
    <property type="entry name" value="Arginase/deacetylase"/>
    <property type="match status" value="1"/>
</dbReference>
<feature type="region of interest" description="Disordered" evidence="2">
    <location>
        <begin position="1"/>
        <end position="30"/>
    </location>
</feature>
<reference evidence="3" key="2">
    <citation type="submission" date="2020-09" db="EMBL/GenBank/DDBJ databases">
        <authorList>
            <person name="Sun Q."/>
            <person name="Ohkuma M."/>
        </authorList>
    </citation>
    <scope>NUCLEOTIDE SEQUENCE</scope>
    <source>
        <strain evidence="3">JCM 5069</strain>
    </source>
</reference>
<proteinExistence type="inferred from homology"/>
<dbReference type="Pfam" id="PF00491">
    <property type="entry name" value="Arginase"/>
    <property type="match status" value="1"/>
</dbReference>
<comment type="similarity">
    <text evidence="1">Belongs to the arginase family.</text>
</comment>
<sequence>MGCSGAREGRPGTVVRSAGAGAPGARARTPGTLHFDAHLDTWETYSGAAYTRGTPFRLATEEASPTPRPSPTSARAACTNGKRDLDDDAKTGFGIVTSADVMRRGVDEVTDQLRQRIGDRPL</sequence>
<dbReference type="EMBL" id="BNCD01000013">
    <property type="protein sequence ID" value="GHH83171.1"/>
    <property type="molecule type" value="Genomic_DNA"/>
</dbReference>
<comment type="caution">
    <text evidence="3">The sequence shown here is derived from an EMBL/GenBank/DDBJ whole genome shotgun (WGS) entry which is preliminary data.</text>
</comment>
<dbReference type="PROSITE" id="PS51409">
    <property type="entry name" value="ARGINASE_2"/>
    <property type="match status" value="1"/>
</dbReference>
<accession>A0A919L586</accession>
<evidence type="ECO:0000313" key="4">
    <source>
        <dbReference type="Proteomes" id="UP000603708"/>
    </source>
</evidence>
<evidence type="ECO:0000313" key="3">
    <source>
        <dbReference type="EMBL" id="GHH83171.1"/>
    </source>
</evidence>
<dbReference type="Gene3D" id="3.40.800.10">
    <property type="entry name" value="Ureohydrolase domain"/>
    <property type="match status" value="1"/>
</dbReference>
<dbReference type="GO" id="GO:0016813">
    <property type="term" value="F:hydrolase activity, acting on carbon-nitrogen (but not peptide) bonds, in linear amidines"/>
    <property type="evidence" value="ECO:0007669"/>
    <property type="project" value="UniProtKB-ARBA"/>
</dbReference>
<reference evidence="3" key="1">
    <citation type="journal article" date="2014" name="Int. J. Syst. Evol. Microbiol.">
        <title>Complete genome sequence of Corynebacterium casei LMG S-19264T (=DSM 44701T), isolated from a smear-ripened cheese.</title>
        <authorList>
            <consortium name="US DOE Joint Genome Institute (JGI-PGF)"/>
            <person name="Walter F."/>
            <person name="Albersmeier A."/>
            <person name="Kalinowski J."/>
            <person name="Ruckert C."/>
        </authorList>
    </citation>
    <scope>NUCLEOTIDE SEQUENCE</scope>
    <source>
        <strain evidence="3">JCM 5069</strain>
    </source>
</reference>
<dbReference type="GO" id="GO:0046872">
    <property type="term" value="F:metal ion binding"/>
    <property type="evidence" value="ECO:0007669"/>
    <property type="project" value="InterPro"/>
</dbReference>
<feature type="region of interest" description="Disordered" evidence="2">
    <location>
        <begin position="59"/>
        <end position="90"/>
    </location>
</feature>
<protein>
    <submittedName>
        <fullName evidence="3">Uncharacterized protein</fullName>
    </submittedName>
</protein>
<feature type="compositionally biased region" description="Basic and acidic residues" evidence="2">
    <location>
        <begin position="81"/>
        <end position="90"/>
    </location>
</feature>
<gene>
    <name evidence="3" type="ORF">GCM10018793_44600</name>
</gene>
<dbReference type="InterPro" id="IPR023696">
    <property type="entry name" value="Ureohydrolase_dom_sf"/>
</dbReference>
<name>A0A919L586_9ACTN</name>
<evidence type="ECO:0000256" key="1">
    <source>
        <dbReference type="PROSITE-ProRule" id="PRU00742"/>
    </source>
</evidence>
<feature type="compositionally biased region" description="Low complexity" evidence="2">
    <location>
        <begin position="18"/>
        <end position="30"/>
    </location>
</feature>
<dbReference type="AlphaFoldDB" id="A0A919L586"/>
<feature type="compositionally biased region" description="Low complexity" evidence="2">
    <location>
        <begin position="61"/>
        <end position="77"/>
    </location>
</feature>
<dbReference type="InterPro" id="IPR006035">
    <property type="entry name" value="Ureohydrolase"/>
</dbReference>
<keyword evidence="4" id="KW-1185">Reference proteome</keyword>
<organism evidence="3 4">
    <name type="scientific">Streptomyces sulfonofaciens</name>
    <dbReference type="NCBI Taxonomy" id="68272"/>
    <lineage>
        <taxon>Bacteria</taxon>
        <taxon>Bacillati</taxon>
        <taxon>Actinomycetota</taxon>
        <taxon>Actinomycetes</taxon>
        <taxon>Kitasatosporales</taxon>
        <taxon>Streptomycetaceae</taxon>
        <taxon>Streptomyces</taxon>
    </lineage>
</organism>